<feature type="domain" description="HTH lysR-type" evidence="6">
    <location>
        <begin position="57"/>
        <end position="114"/>
    </location>
</feature>
<organism evidence="8 9">
    <name type="scientific">Saccharopolyspora antimicrobica</name>
    <dbReference type="NCBI Taxonomy" id="455193"/>
    <lineage>
        <taxon>Bacteria</taxon>
        <taxon>Bacillati</taxon>
        <taxon>Actinomycetota</taxon>
        <taxon>Actinomycetes</taxon>
        <taxon>Pseudonocardiales</taxon>
        <taxon>Pseudonocardiaceae</taxon>
        <taxon>Saccharopolyspora</taxon>
    </lineage>
</organism>
<dbReference type="Proteomes" id="UP000199398">
    <property type="component" value="Unassembled WGS sequence"/>
</dbReference>
<feature type="region of interest" description="Disordered" evidence="5">
    <location>
        <begin position="1"/>
        <end position="36"/>
    </location>
</feature>
<proteinExistence type="inferred from homology"/>
<dbReference type="InterPro" id="IPR000847">
    <property type="entry name" value="LysR_HTH_N"/>
</dbReference>
<gene>
    <name evidence="7" type="ORF">ATL45_5323</name>
    <name evidence="8" type="ORF">SAMN05421805_12425</name>
</gene>
<dbReference type="Pfam" id="PF03466">
    <property type="entry name" value="LysR_substrate"/>
    <property type="match status" value="1"/>
</dbReference>
<dbReference type="Proteomes" id="UP000270697">
    <property type="component" value="Unassembled WGS sequence"/>
</dbReference>
<evidence type="ECO:0000313" key="10">
    <source>
        <dbReference type="Proteomes" id="UP000270697"/>
    </source>
</evidence>
<feature type="compositionally biased region" description="Low complexity" evidence="5">
    <location>
        <begin position="16"/>
        <end position="26"/>
    </location>
</feature>
<dbReference type="PRINTS" id="PR00039">
    <property type="entry name" value="HTHLYSR"/>
</dbReference>
<dbReference type="Gene3D" id="3.40.190.290">
    <property type="match status" value="1"/>
</dbReference>
<name>A0A1I5JV08_9PSEU</name>
<keyword evidence="3 8" id="KW-0238">DNA-binding</keyword>
<dbReference type="GO" id="GO:0003700">
    <property type="term" value="F:DNA-binding transcription factor activity"/>
    <property type="evidence" value="ECO:0007669"/>
    <property type="project" value="InterPro"/>
</dbReference>
<reference evidence="7 10" key="2">
    <citation type="submission" date="2018-10" db="EMBL/GenBank/DDBJ databases">
        <title>Sequencing the genomes of 1000 actinobacteria strains.</title>
        <authorList>
            <person name="Klenk H.-P."/>
        </authorList>
    </citation>
    <scope>NUCLEOTIDE SEQUENCE [LARGE SCALE GENOMIC DNA]</scope>
    <source>
        <strain evidence="7 10">DSM 45119</strain>
    </source>
</reference>
<keyword evidence="10" id="KW-1185">Reference proteome</keyword>
<comment type="similarity">
    <text evidence="1">Belongs to the LysR transcriptional regulatory family.</text>
</comment>
<evidence type="ECO:0000313" key="8">
    <source>
        <dbReference type="EMBL" id="SFO76343.1"/>
    </source>
</evidence>
<dbReference type="InterPro" id="IPR050950">
    <property type="entry name" value="HTH-type_LysR_regulators"/>
</dbReference>
<dbReference type="EMBL" id="FOUP01000024">
    <property type="protein sequence ID" value="SFO76343.1"/>
    <property type="molecule type" value="Genomic_DNA"/>
</dbReference>
<keyword evidence="4" id="KW-0804">Transcription</keyword>
<evidence type="ECO:0000256" key="3">
    <source>
        <dbReference type="ARBA" id="ARBA00023125"/>
    </source>
</evidence>
<evidence type="ECO:0000313" key="9">
    <source>
        <dbReference type="Proteomes" id="UP000199398"/>
    </source>
</evidence>
<evidence type="ECO:0000256" key="2">
    <source>
        <dbReference type="ARBA" id="ARBA00023015"/>
    </source>
</evidence>
<reference evidence="8 9" key="1">
    <citation type="submission" date="2016-10" db="EMBL/GenBank/DDBJ databases">
        <authorList>
            <person name="de Groot N.N."/>
        </authorList>
    </citation>
    <scope>NUCLEOTIDE SEQUENCE [LARGE SCALE GENOMIC DNA]</scope>
    <source>
        <strain evidence="8 9">CPCC 201259</strain>
    </source>
</reference>
<dbReference type="Gene3D" id="1.10.10.10">
    <property type="entry name" value="Winged helix-like DNA-binding domain superfamily/Winged helix DNA-binding domain"/>
    <property type="match status" value="1"/>
</dbReference>
<dbReference type="STRING" id="455193.SAMN05421805_12425"/>
<protein>
    <submittedName>
        <fullName evidence="7">DNA-binding transcriptional LysR family regulator</fullName>
    </submittedName>
    <submittedName>
        <fullName evidence="8">DNA-binding transcriptional regulator, LysR family</fullName>
    </submittedName>
</protein>
<evidence type="ECO:0000259" key="6">
    <source>
        <dbReference type="PROSITE" id="PS50931"/>
    </source>
</evidence>
<dbReference type="GO" id="GO:0005829">
    <property type="term" value="C:cytosol"/>
    <property type="evidence" value="ECO:0007669"/>
    <property type="project" value="TreeGrafter"/>
</dbReference>
<dbReference type="EMBL" id="RBXX01000002">
    <property type="protein sequence ID" value="RKT86941.1"/>
    <property type="molecule type" value="Genomic_DNA"/>
</dbReference>
<dbReference type="SUPFAM" id="SSF46785">
    <property type="entry name" value="Winged helix' DNA-binding domain"/>
    <property type="match status" value="1"/>
</dbReference>
<evidence type="ECO:0000256" key="5">
    <source>
        <dbReference type="SAM" id="MobiDB-lite"/>
    </source>
</evidence>
<dbReference type="PANTHER" id="PTHR30419:SF31">
    <property type="entry name" value="BLR3139 PROTEIN"/>
    <property type="match status" value="1"/>
</dbReference>
<dbReference type="PROSITE" id="PS50931">
    <property type="entry name" value="HTH_LYSR"/>
    <property type="match status" value="1"/>
</dbReference>
<dbReference type="GO" id="GO:0003677">
    <property type="term" value="F:DNA binding"/>
    <property type="evidence" value="ECO:0007669"/>
    <property type="project" value="UniProtKB-KW"/>
</dbReference>
<evidence type="ECO:0000256" key="1">
    <source>
        <dbReference type="ARBA" id="ARBA00009437"/>
    </source>
</evidence>
<dbReference type="CDD" id="cd08436">
    <property type="entry name" value="PBP2_LTTR_like_3"/>
    <property type="match status" value="1"/>
</dbReference>
<sequence>MPSPGSYLKGTPASTPGPARTPFATPARPPRPFAPARPWCARRSGSWEKIAGIVFLVELRQLEHFLAVARHGSFTGAAREVHVVQSALSSSVRKLEAELGAQLFERTTRRVLLTEAGRALVPMAHRIAADVIAARGEVSAVAGLSRGHVAIGTIQALTDVDLPGALGAFQRRYPGVRIRVRQGLVPDLMSSVDSGELDLAYVAFDGPLADGLVGFAEWRQELVLLCHPEHRLSGRRRVRLAELDGEAFVEFSGSGLQELVARRFADAGIRRDPVCEATNMPLLIELVAAGLGVSIVPAQVAERTGLPHARIEQPGLARSIYLAGRQPEPVNPAARALLQHLVG</sequence>
<dbReference type="SUPFAM" id="SSF53850">
    <property type="entry name" value="Periplasmic binding protein-like II"/>
    <property type="match status" value="1"/>
</dbReference>
<evidence type="ECO:0000313" key="7">
    <source>
        <dbReference type="EMBL" id="RKT86941.1"/>
    </source>
</evidence>
<accession>A0A1I5JV08</accession>
<dbReference type="FunFam" id="1.10.10.10:FF:000001">
    <property type="entry name" value="LysR family transcriptional regulator"/>
    <property type="match status" value="1"/>
</dbReference>
<dbReference type="Pfam" id="PF00126">
    <property type="entry name" value="HTH_1"/>
    <property type="match status" value="1"/>
</dbReference>
<evidence type="ECO:0000256" key="4">
    <source>
        <dbReference type="ARBA" id="ARBA00023163"/>
    </source>
</evidence>
<keyword evidence="2" id="KW-0805">Transcription regulation</keyword>
<dbReference type="AlphaFoldDB" id="A0A1I5JV08"/>
<dbReference type="InterPro" id="IPR036388">
    <property type="entry name" value="WH-like_DNA-bd_sf"/>
</dbReference>
<dbReference type="PANTHER" id="PTHR30419">
    <property type="entry name" value="HTH-TYPE TRANSCRIPTIONAL REGULATOR YBHD"/>
    <property type="match status" value="1"/>
</dbReference>
<dbReference type="InterPro" id="IPR036390">
    <property type="entry name" value="WH_DNA-bd_sf"/>
</dbReference>
<dbReference type="InterPro" id="IPR005119">
    <property type="entry name" value="LysR_subst-bd"/>
</dbReference>